<reference evidence="1" key="1">
    <citation type="journal article" date="2015" name="Nature">
        <title>Complex archaea that bridge the gap between prokaryotes and eukaryotes.</title>
        <authorList>
            <person name="Spang A."/>
            <person name="Saw J.H."/>
            <person name="Jorgensen S.L."/>
            <person name="Zaremba-Niedzwiedzka K."/>
            <person name="Martijn J."/>
            <person name="Lind A.E."/>
            <person name="van Eijk R."/>
            <person name="Schleper C."/>
            <person name="Guy L."/>
            <person name="Ettema T.J."/>
        </authorList>
    </citation>
    <scope>NUCLEOTIDE SEQUENCE</scope>
</reference>
<evidence type="ECO:0000313" key="1">
    <source>
        <dbReference type="EMBL" id="KKK71047.1"/>
    </source>
</evidence>
<gene>
    <name evidence="1" type="ORF">LCGC14_2917860</name>
</gene>
<organism evidence="1">
    <name type="scientific">marine sediment metagenome</name>
    <dbReference type="NCBI Taxonomy" id="412755"/>
    <lineage>
        <taxon>unclassified sequences</taxon>
        <taxon>metagenomes</taxon>
        <taxon>ecological metagenomes</taxon>
    </lineage>
</organism>
<dbReference type="EMBL" id="LAZR01057911">
    <property type="protein sequence ID" value="KKK71047.1"/>
    <property type="molecule type" value="Genomic_DNA"/>
</dbReference>
<proteinExistence type="predicted"/>
<sequence length="221" mass="25126">MQLKTILNRVTNYKSFVVEKVSWAEDSEQLALVVTMRPRANGRPICSGCGKVRSGYDRAAEPRRFEFVPLWMIPVLLLYRMRRVDCPTCGVKVERVPWADGKSPMTTEYKWFLARRVQCFFGRCLYYARPRQARARVDAVYTMVGSTTLGEQLPRTLFPTPSMPHRITAIHSHNVVRSLPAASNGISALARRQWHPAPAPVAPCDGTLCANNRRDNCLLIY</sequence>
<accession>A0A0F8XPX4</accession>
<protein>
    <recommendedName>
        <fullName evidence="2">Transposase IS204/IS1001/IS1096/IS1165 zinc-finger domain-containing protein</fullName>
    </recommendedName>
</protein>
<name>A0A0F8XPX4_9ZZZZ</name>
<evidence type="ECO:0008006" key="2">
    <source>
        <dbReference type="Google" id="ProtNLM"/>
    </source>
</evidence>
<comment type="caution">
    <text evidence="1">The sequence shown here is derived from an EMBL/GenBank/DDBJ whole genome shotgun (WGS) entry which is preliminary data.</text>
</comment>
<dbReference type="AlphaFoldDB" id="A0A0F8XPX4"/>